<keyword evidence="3 15" id="KW-0964">Secreted</keyword>
<evidence type="ECO:0000256" key="12">
    <source>
        <dbReference type="ARBA" id="ARBA00023326"/>
    </source>
</evidence>
<evidence type="ECO:0000256" key="10">
    <source>
        <dbReference type="ARBA" id="ARBA00023157"/>
    </source>
</evidence>
<protein>
    <recommendedName>
        <fullName evidence="15">AA9 family lytic polysaccharide monooxygenase</fullName>
        <ecNumber evidence="15">1.14.99.56</ecNumber>
    </recommendedName>
    <alternativeName>
        <fullName evidence="15">Endo-beta-1,4-glucanase</fullName>
    </alternativeName>
    <alternativeName>
        <fullName evidence="15">Glycosyl hydrolase 61 family protein</fullName>
    </alternativeName>
</protein>
<dbReference type="InterPro" id="IPR005103">
    <property type="entry name" value="AA9_LPMO"/>
</dbReference>
<evidence type="ECO:0000256" key="16">
    <source>
        <dbReference type="SAM" id="SignalP"/>
    </source>
</evidence>
<evidence type="ECO:0000256" key="2">
    <source>
        <dbReference type="ARBA" id="ARBA00004613"/>
    </source>
</evidence>
<feature type="domain" description="Auxiliary Activity family 9 catalytic" evidence="17">
    <location>
        <begin position="18"/>
        <end position="226"/>
    </location>
</feature>
<evidence type="ECO:0000256" key="5">
    <source>
        <dbReference type="ARBA" id="ARBA00022729"/>
    </source>
</evidence>
<evidence type="ECO:0000256" key="7">
    <source>
        <dbReference type="ARBA" id="ARBA00023002"/>
    </source>
</evidence>
<dbReference type="GO" id="GO:0008810">
    <property type="term" value="F:cellulase activity"/>
    <property type="evidence" value="ECO:0007669"/>
    <property type="project" value="UniProtKB-UniRule"/>
</dbReference>
<keyword evidence="4" id="KW-0479">Metal-binding</keyword>
<evidence type="ECO:0000313" key="19">
    <source>
        <dbReference type="Proteomes" id="UP000799428"/>
    </source>
</evidence>
<keyword evidence="11 15" id="KW-0119">Carbohydrate metabolism</keyword>
<evidence type="ECO:0000256" key="9">
    <source>
        <dbReference type="ARBA" id="ARBA00023033"/>
    </source>
</evidence>
<keyword evidence="12 15" id="KW-0624">Polysaccharide degradation</keyword>
<keyword evidence="8" id="KW-0186">Copper</keyword>
<evidence type="ECO:0000259" key="17">
    <source>
        <dbReference type="Pfam" id="PF03443"/>
    </source>
</evidence>
<dbReference type="Pfam" id="PF03443">
    <property type="entry name" value="AA9"/>
    <property type="match status" value="1"/>
</dbReference>
<evidence type="ECO:0000256" key="14">
    <source>
        <dbReference type="ARBA" id="ARBA00045077"/>
    </source>
</evidence>
<evidence type="ECO:0000256" key="1">
    <source>
        <dbReference type="ARBA" id="ARBA00001973"/>
    </source>
</evidence>
<dbReference type="PANTHER" id="PTHR33353:SF9">
    <property type="entry name" value="ENDOGLUCANASE II"/>
    <property type="match status" value="1"/>
</dbReference>
<accession>A0A6G1K9Y4</accession>
<feature type="signal peptide" evidence="16">
    <location>
        <begin position="1"/>
        <end position="17"/>
    </location>
</feature>
<proteinExistence type="inferred from homology"/>
<comment type="cofactor">
    <cofactor evidence="1">
        <name>Cu(2+)</name>
        <dbReference type="ChEBI" id="CHEBI:29036"/>
    </cofactor>
</comment>
<dbReference type="GO" id="GO:0004497">
    <property type="term" value="F:monooxygenase activity"/>
    <property type="evidence" value="ECO:0007669"/>
    <property type="project" value="UniProtKB-KW"/>
</dbReference>
<evidence type="ECO:0000256" key="6">
    <source>
        <dbReference type="ARBA" id="ARBA00023001"/>
    </source>
</evidence>
<evidence type="ECO:0000256" key="13">
    <source>
        <dbReference type="ARBA" id="ARBA00044502"/>
    </source>
</evidence>
<comment type="subcellular location">
    <subcellularLocation>
        <location evidence="2 15">Secreted</location>
    </subcellularLocation>
</comment>
<dbReference type="GO" id="GO:0030248">
    <property type="term" value="F:cellulose binding"/>
    <property type="evidence" value="ECO:0007669"/>
    <property type="project" value="UniProtKB-UniRule"/>
</dbReference>
<dbReference type="EMBL" id="MU005770">
    <property type="protein sequence ID" value="KAF2709706.1"/>
    <property type="molecule type" value="Genomic_DNA"/>
</dbReference>
<dbReference type="CDD" id="cd21175">
    <property type="entry name" value="LPMO_AA9"/>
    <property type="match status" value="1"/>
</dbReference>
<comment type="similarity">
    <text evidence="13">Belongs to the polysaccharide monooxygenase AA9 family.</text>
</comment>
<evidence type="ECO:0000256" key="8">
    <source>
        <dbReference type="ARBA" id="ARBA00023008"/>
    </source>
</evidence>
<comment type="function">
    <text evidence="15">Lytic polysaccharide monooxygenase (LMPO) that depolymerizes crystalline and amorphous polysaccharides via the oxidation of scissile alpha- or beta-(1-4)-glycosidic bonds, yielding C1 and/or C4 oxidation products. Catalysis by LPMOs requires the reduction of the active-site copper from Cu(II) to Cu(I) by a reducing agent and H(2)O(2) or O(2) as a cosubstrate.</text>
</comment>
<keyword evidence="19" id="KW-1185">Reference proteome</keyword>
<evidence type="ECO:0000256" key="11">
    <source>
        <dbReference type="ARBA" id="ARBA00023277"/>
    </source>
</evidence>
<dbReference type="EC" id="1.14.99.56" evidence="15"/>
<dbReference type="GO" id="GO:0030245">
    <property type="term" value="P:cellulose catabolic process"/>
    <property type="evidence" value="ECO:0007669"/>
    <property type="project" value="UniProtKB-UniRule"/>
</dbReference>
<dbReference type="AlphaFoldDB" id="A0A6G1K9Y4"/>
<name>A0A6G1K9Y4_9PLEO</name>
<dbReference type="Proteomes" id="UP000799428">
    <property type="component" value="Unassembled WGS sequence"/>
</dbReference>
<keyword evidence="5 16" id="KW-0732">Signal</keyword>
<evidence type="ECO:0000256" key="4">
    <source>
        <dbReference type="ARBA" id="ARBA00022723"/>
    </source>
</evidence>
<dbReference type="GO" id="GO:0005576">
    <property type="term" value="C:extracellular region"/>
    <property type="evidence" value="ECO:0007669"/>
    <property type="project" value="UniProtKB-SubCell"/>
</dbReference>
<comment type="catalytic activity">
    <reaction evidence="14 15">
        <text>[(1-&gt;4)-beta-D-glucosyl]n+m + reduced acceptor + O2 = 4-dehydro-beta-D-glucosyl-[(1-&gt;4)-beta-D-glucosyl]n-1 + [(1-&gt;4)-beta-D-glucosyl]m + acceptor + H2O.</text>
        <dbReference type="EC" id="1.14.99.56"/>
    </reaction>
</comment>
<sequence>MKSLVLASALAIQQVAAHSIFQQLWVDGVDKAGTCIRMPSSNSPVTNVGSNDIRCNVGGAKGVSGKCAVNAGGTVTVEMHAQPGDRSCKNEAIGGNHYGPVLVYMSKVADASTADGSTGWFKVFEDGWTAANKGAADNDFWGVKDMNTCCGKVDVKIPADLAPGDYLLRAEVVALHTAQSANGAQFYMSCYQITVAGSGTNSPATTVKFPGAYKSSDPGIQINIHAAVAKYVVPGPSVVAGGTTKTAGTSVCAKTNRMIRGANDIFGF</sequence>
<feature type="chain" id="PRO_5026345024" description="AA9 family lytic polysaccharide monooxygenase" evidence="16">
    <location>
        <begin position="18"/>
        <end position="268"/>
    </location>
</feature>
<comment type="domain">
    <text evidence="15">Has a modular structure: an endo-beta-1,4-glucanase catalytic module at the N-terminus, a linker rich in serines and threonines, and a C-terminal carbohydrate-binding module (CBM).</text>
</comment>
<keyword evidence="10 15" id="KW-1015">Disulfide bond</keyword>
<gene>
    <name evidence="18" type="ORF">K504DRAFT_379688</name>
</gene>
<organism evidence="18 19">
    <name type="scientific">Pleomassaria siparia CBS 279.74</name>
    <dbReference type="NCBI Taxonomy" id="1314801"/>
    <lineage>
        <taxon>Eukaryota</taxon>
        <taxon>Fungi</taxon>
        <taxon>Dikarya</taxon>
        <taxon>Ascomycota</taxon>
        <taxon>Pezizomycotina</taxon>
        <taxon>Dothideomycetes</taxon>
        <taxon>Pleosporomycetidae</taxon>
        <taxon>Pleosporales</taxon>
        <taxon>Pleomassariaceae</taxon>
        <taxon>Pleomassaria</taxon>
    </lineage>
</organism>
<reference evidence="18" key="1">
    <citation type="journal article" date="2020" name="Stud. Mycol.">
        <title>101 Dothideomycetes genomes: a test case for predicting lifestyles and emergence of pathogens.</title>
        <authorList>
            <person name="Haridas S."/>
            <person name="Albert R."/>
            <person name="Binder M."/>
            <person name="Bloem J."/>
            <person name="Labutti K."/>
            <person name="Salamov A."/>
            <person name="Andreopoulos B."/>
            <person name="Baker S."/>
            <person name="Barry K."/>
            <person name="Bills G."/>
            <person name="Bluhm B."/>
            <person name="Cannon C."/>
            <person name="Castanera R."/>
            <person name="Culley D."/>
            <person name="Daum C."/>
            <person name="Ezra D."/>
            <person name="Gonzalez J."/>
            <person name="Henrissat B."/>
            <person name="Kuo A."/>
            <person name="Liang C."/>
            <person name="Lipzen A."/>
            <person name="Lutzoni F."/>
            <person name="Magnuson J."/>
            <person name="Mondo S."/>
            <person name="Nolan M."/>
            <person name="Ohm R."/>
            <person name="Pangilinan J."/>
            <person name="Park H.-J."/>
            <person name="Ramirez L."/>
            <person name="Alfaro M."/>
            <person name="Sun H."/>
            <person name="Tritt A."/>
            <person name="Yoshinaga Y."/>
            <person name="Zwiers L.-H."/>
            <person name="Turgeon B."/>
            <person name="Goodwin S."/>
            <person name="Spatafora J."/>
            <person name="Crous P."/>
            <person name="Grigoriev I."/>
        </authorList>
    </citation>
    <scope>NUCLEOTIDE SEQUENCE</scope>
    <source>
        <strain evidence="18">CBS 279.74</strain>
    </source>
</reference>
<keyword evidence="7" id="KW-0560">Oxidoreductase</keyword>
<dbReference type="Gene3D" id="2.70.50.70">
    <property type="match status" value="1"/>
</dbReference>
<evidence type="ECO:0000256" key="15">
    <source>
        <dbReference type="RuleBase" id="RU368122"/>
    </source>
</evidence>
<dbReference type="GO" id="GO:0046872">
    <property type="term" value="F:metal ion binding"/>
    <property type="evidence" value="ECO:0007669"/>
    <property type="project" value="UniProtKB-KW"/>
</dbReference>
<keyword evidence="6 15" id="KW-0136">Cellulose degradation</keyword>
<keyword evidence="9 18" id="KW-0503">Monooxygenase</keyword>
<dbReference type="OrthoDB" id="3238762at2759"/>
<dbReference type="InterPro" id="IPR049892">
    <property type="entry name" value="AA9"/>
</dbReference>
<evidence type="ECO:0000313" key="18">
    <source>
        <dbReference type="EMBL" id="KAF2709706.1"/>
    </source>
</evidence>
<dbReference type="PANTHER" id="PTHR33353">
    <property type="entry name" value="PUTATIVE (AFU_ORTHOLOGUE AFUA_1G12560)-RELATED"/>
    <property type="match status" value="1"/>
</dbReference>
<evidence type="ECO:0000256" key="3">
    <source>
        <dbReference type="ARBA" id="ARBA00022525"/>
    </source>
</evidence>